<dbReference type="GO" id="GO:0030332">
    <property type="term" value="F:cyclin binding"/>
    <property type="evidence" value="ECO:0007669"/>
    <property type="project" value="TreeGrafter"/>
</dbReference>
<dbReference type="GO" id="GO:0005634">
    <property type="term" value="C:nucleus"/>
    <property type="evidence" value="ECO:0007669"/>
    <property type="project" value="TreeGrafter"/>
</dbReference>
<organism evidence="2 3">
    <name type="scientific">Psilocybe cf. subviscida</name>
    <dbReference type="NCBI Taxonomy" id="2480587"/>
    <lineage>
        <taxon>Eukaryota</taxon>
        <taxon>Fungi</taxon>
        <taxon>Dikarya</taxon>
        <taxon>Basidiomycota</taxon>
        <taxon>Agaricomycotina</taxon>
        <taxon>Agaricomycetes</taxon>
        <taxon>Agaricomycetidae</taxon>
        <taxon>Agaricales</taxon>
        <taxon>Agaricineae</taxon>
        <taxon>Strophariaceae</taxon>
        <taxon>Psilocybe</taxon>
    </lineage>
</organism>
<evidence type="ECO:0000313" key="3">
    <source>
        <dbReference type="Proteomes" id="UP000567179"/>
    </source>
</evidence>
<feature type="region of interest" description="Disordered" evidence="1">
    <location>
        <begin position="604"/>
        <end position="656"/>
    </location>
</feature>
<dbReference type="Pfam" id="PF09814">
    <property type="entry name" value="HECT_2"/>
    <property type="match status" value="1"/>
</dbReference>
<dbReference type="PANTHER" id="PTHR31531:SF2">
    <property type="entry name" value="E3 UBIQUITIN-PROTEIN LIGASE E3D"/>
    <property type="match status" value="1"/>
</dbReference>
<feature type="compositionally biased region" description="Basic residues" evidence="1">
    <location>
        <begin position="613"/>
        <end position="622"/>
    </location>
</feature>
<dbReference type="GO" id="GO:0061630">
    <property type="term" value="F:ubiquitin protein ligase activity"/>
    <property type="evidence" value="ECO:0007669"/>
    <property type="project" value="TreeGrafter"/>
</dbReference>
<feature type="compositionally biased region" description="Low complexity" evidence="1">
    <location>
        <begin position="633"/>
        <end position="648"/>
    </location>
</feature>
<dbReference type="EMBL" id="JAACJJ010000057">
    <property type="protein sequence ID" value="KAF5310946.1"/>
    <property type="molecule type" value="Genomic_DNA"/>
</dbReference>
<feature type="region of interest" description="Disordered" evidence="1">
    <location>
        <begin position="177"/>
        <end position="208"/>
    </location>
</feature>
<keyword evidence="3" id="KW-1185">Reference proteome</keyword>
<sequence length="1066" mass="118872">MTNVAFKSPTVWSFRSVVARNGSPAAVSSVIILGGTGRLLSLFEARSVGPLHHMHKLSSEGCWALVIATLLDNGDDDGQRFSSLFPTTTVYSILWTHAQAIIPKQSSIAPITHCNGHPYSTENHFPAPFPRELLEEEQPIIESDVEAEPRTVALKSCLITLNNLLSEPEHWQPIIPERRHSMPSSPVEAESSTSSARASSSSSTSPLHTLVSNLRNHKSGGEMIQAKYDPTDTELLVELRERVDRTSGLLSSSDASLAKTLVALLSDLSRLSDIQAQITHLPPETLEKEASSILEPPPPRDIYDTLTRQLSDLQIERLSAQASVLAPGATPLVAVETALLWSRIDTELDNIAAMCKERTEALPKFFSETSPPQYDLGEYDDLDADAETLPDYDMNRRISLDDSKSKIGYHQSGARNGDEKMRMDLEAVTMAIDRLHLVAPQLHSQRVELKSSKLEQMEKAKLAPKEQMRDPRELERLLDMLGRAAERTMKDQSVIMDGRMQARLMERSRQRDDLQCLQKEAFVEKLIQHSGAGRMHGQDAILQPRVRDPEAMLTLPEFMRESLPAAHEHTRDLDAMLTLPEFVQEPMPPFLLQSELDEDEHFTLPDLESSSKSGKKKNRHRSLSAPPLAWLRSSSYKGSSSSHSTTNKGKGKEQPNQAFNIVYVAEHHENLDRTTVYFTTSGTKLSSEVTAEVLPSPFIAYNTSEGEHLLIKSGRYVSLPLMLPVHCTPGSKEVQAFSSHYEIKIPGQASSPLAEEDPPPLLDATQLSTMHPTSYICASCSLPVIQSTAVREYRDLPSEHWQELVEAWMCHGDQKLADQVQQRGSVGFWPVAGQGLVGGSYVLFDDSAMNNSNLHIASESKHNDNWRLTRCICGAIVGRCQERPTDSGNKTTYRILKYAIRPVSQSAEPVRIPLSAFIVEDMIEFTRAHASHRFVISDEEEEKPRIMVGIPDIEVGFDTHSLWSQIWLFKPRIRLSYATPRSHALHKSANIIATKVLFKLIKPGGLSDDEIRSMIIKYPGFTQAEYLSYPMAVCRRLAGMLKESNSAYPETLRMLAGLEVGWLQRG</sequence>
<dbReference type="GO" id="GO:0000151">
    <property type="term" value="C:ubiquitin ligase complex"/>
    <property type="evidence" value="ECO:0007669"/>
    <property type="project" value="TreeGrafter"/>
</dbReference>
<proteinExistence type="predicted"/>
<name>A0A8H5ESP6_9AGAR</name>
<evidence type="ECO:0000313" key="2">
    <source>
        <dbReference type="EMBL" id="KAF5310946.1"/>
    </source>
</evidence>
<dbReference type="GO" id="GO:0031624">
    <property type="term" value="F:ubiquitin conjugating enzyme binding"/>
    <property type="evidence" value="ECO:0007669"/>
    <property type="project" value="TreeGrafter"/>
</dbReference>
<evidence type="ECO:0000256" key="1">
    <source>
        <dbReference type="SAM" id="MobiDB-lite"/>
    </source>
</evidence>
<dbReference type="PANTHER" id="PTHR31531">
    <property type="entry name" value="E3 UBIQUITIN-PROTEIN LIGASE E3D FAMILY MEMBER"/>
    <property type="match status" value="1"/>
</dbReference>
<dbReference type="GO" id="GO:0051865">
    <property type="term" value="P:protein autoubiquitination"/>
    <property type="evidence" value="ECO:0007669"/>
    <property type="project" value="TreeGrafter"/>
</dbReference>
<feature type="compositionally biased region" description="Low complexity" evidence="1">
    <location>
        <begin position="183"/>
        <end position="205"/>
    </location>
</feature>
<dbReference type="Proteomes" id="UP000567179">
    <property type="component" value="Unassembled WGS sequence"/>
</dbReference>
<dbReference type="GO" id="GO:0005829">
    <property type="term" value="C:cytosol"/>
    <property type="evidence" value="ECO:0007669"/>
    <property type="project" value="TreeGrafter"/>
</dbReference>
<reference evidence="2 3" key="1">
    <citation type="journal article" date="2020" name="ISME J.">
        <title>Uncovering the hidden diversity of litter-decomposition mechanisms in mushroom-forming fungi.</title>
        <authorList>
            <person name="Floudas D."/>
            <person name="Bentzer J."/>
            <person name="Ahren D."/>
            <person name="Johansson T."/>
            <person name="Persson P."/>
            <person name="Tunlid A."/>
        </authorList>
    </citation>
    <scope>NUCLEOTIDE SEQUENCE [LARGE SCALE GENOMIC DNA]</scope>
    <source>
        <strain evidence="2 3">CBS 101986</strain>
    </source>
</reference>
<dbReference type="OrthoDB" id="66510at2759"/>
<dbReference type="GO" id="GO:0043161">
    <property type="term" value="P:proteasome-mediated ubiquitin-dependent protein catabolic process"/>
    <property type="evidence" value="ECO:0007669"/>
    <property type="project" value="TreeGrafter"/>
</dbReference>
<comment type="caution">
    <text evidence="2">The sequence shown here is derived from an EMBL/GenBank/DDBJ whole genome shotgun (WGS) entry which is preliminary data.</text>
</comment>
<protein>
    <submittedName>
        <fullName evidence="2">Uncharacterized protein</fullName>
    </submittedName>
</protein>
<dbReference type="GO" id="GO:0006513">
    <property type="term" value="P:protein monoubiquitination"/>
    <property type="evidence" value="ECO:0007669"/>
    <property type="project" value="TreeGrafter"/>
</dbReference>
<dbReference type="GO" id="GO:0000209">
    <property type="term" value="P:protein polyubiquitination"/>
    <property type="evidence" value="ECO:0007669"/>
    <property type="project" value="TreeGrafter"/>
</dbReference>
<dbReference type="AlphaFoldDB" id="A0A8H5ESP6"/>
<dbReference type="InterPro" id="IPR019193">
    <property type="entry name" value="UBQ-conj_enz_E2-bd_prot"/>
</dbReference>
<accession>A0A8H5ESP6</accession>
<gene>
    <name evidence="2" type="ORF">D9619_008085</name>
</gene>